<evidence type="ECO:0000256" key="5">
    <source>
        <dbReference type="HAMAP-Rule" id="MF_01401"/>
    </source>
</evidence>
<dbReference type="Proteomes" id="UP000318148">
    <property type="component" value="Unassembled WGS sequence"/>
</dbReference>
<feature type="domain" description="Peptide methionine sulphoxide reductase MsrA" evidence="6">
    <location>
        <begin position="38"/>
        <end position="190"/>
    </location>
</feature>
<dbReference type="GO" id="GO:0005737">
    <property type="term" value="C:cytoplasm"/>
    <property type="evidence" value="ECO:0007669"/>
    <property type="project" value="TreeGrafter"/>
</dbReference>
<dbReference type="PANTHER" id="PTHR42799">
    <property type="entry name" value="MITOCHONDRIAL PEPTIDE METHIONINE SULFOXIDE REDUCTASE"/>
    <property type="match status" value="1"/>
</dbReference>
<name>A0A520LLN2_9GAMM</name>
<proteinExistence type="inferred from homology"/>
<dbReference type="Pfam" id="PF01625">
    <property type="entry name" value="PMSR"/>
    <property type="match status" value="1"/>
</dbReference>
<sequence length="201" mass="22600">MVIEDIDTLFKDSFGLERNNLVTENSIFVSDFDDIEYVIFAMGCFWGAERLFWEQTGVVSTAVGYIGGKHDNPSYEEVCFGNTGHAEGVLVVFDPRIKPLDALLKIFWESHDPTQGMRQGNDIGSQYRSLIVCNSKTQVSTCIKSMDDYQIQLSKNGFDEITTEVISGSTFYYAEGYHQQYLQKNPNGYCGLRGTGIDCQS</sequence>
<dbReference type="InterPro" id="IPR050162">
    <property type="entry name" value="MsrA_MetSO_reductase"/>
</dbReference>
<accession>A0A520LLN2</accession>
<evidence type="ECO:0000256" key="3">
    <source>
        <dbReference type="ARBA" id="ARBA00047806"/>
    </source>
</evidence>
<comment type="caution">
    <text evidence="7">The sequence shown here is derived from an EMBL/GenBank/DDBJ whole genome shotgun (WGS) entry which is preliminary data.</text>
</comment>
<reference evidence="7 8" key="1">
    <citation type="submission" date="2019-02" db="EMBL/GenBank/DDBJ databases">
        <title>Prokaryotic population dynamics and viral predation in marine succession experiment using metagenomics: the confinement effect.</title>
        <authorList>
            <person name="Haro-Moreno J.M."/>
            <person name="Rodriguez-Valera F."/>
            <person name="Lopez-Perez M."/>
        </authorList>
    </citation>
    <scope>NUCLEOTIDE SEQUENCE [LARGE SCALE GENOMIC DNA]</scope>
    <source>
        <strain evidence="7">MED-G169</strain>
    </source>
</reference>
<protein>
    <recommendedName>
        <fullName evidence="5">Peptide methionine sulfoxide reductase MsrA</fullName>
        <shortName evidence="5">Protein-methionine-S-oxide reductase</shortName>
        <ecNumber evidence="5">1.8.4.11</ecNumber>
    </recommendedName>
    <alternativeName>
        <fullName evidence="5">Peptide-methionine (S)-S-oxide reductase</fullName>
        <shortName evidence="5">Peptide Met(O) reductase</shortName>
    </alternativeName>
</protein>
<dbReference type="Gene3D" id="3.30.1060.10">
    <property type="entry name" value="Peptide methionine sulphoxide reductase MsrA"/>
    <property type="match status" value="1"/>
</dbReference>
<dbReference type="PANTHER" id="PTHR42799:SF2">
    <property type="entry name" value="MITOCHONDRIAL PEPTIDE METHIONINE SULFOXIDE REDUCTASE"/>
    <property type="match status" value="1"/>
</dbReference>
<comment type="function">
    <text evidence="5">Has an important function as a repair enzyme for proteins that have been inactivated by oxidation. Catalyzes the reversible oxidation-reduction of methionine sulfoxide in proteins to methionine.</text>
</comment>
<keyword evidence="2 5" id="KW-0560">Oxidoreductase</keyword>
<evidence type="ECO:0000256" key="2">
    <source>
        <dbReference type="ARBA" id="ARBA00023002"/>
    </source>
</evidence>
<dbReference type="EMBL" id="SHBO01000041">
    <property type="protein sequence ID" value="RZO05478.1"/>
    <property type="molecule type" value="Genomic_DNA"/>
</dbReference>
<dbReference type="InterPro" id="IPR002569">
    <property type="entry name" value="Met_Sox_Rdtase_MsrA_dom"/>
</dbReference>
<dbReference type="GO" id="GO:0034599">
    <property type="term" value="P:cellular response to oxidative stress"/>
    <property type="evidence" value="ECO:0007669"/>
    <property type="project" value="TreeGrafter"/>
</dbReference>
<comment type="similarity">
    <text evidence="1 5">Belongs to the MsrA Met sulfoxide reductase family.</text>
</comment>
<evidence type="ECO:0000259" key="6">
    <source>
        <dbReference type="Pfam" id="PF01625"/>
    </source>
</evidence>
<gene>
    <name evidence="5 7" type="primary">msrA</name>
    <name evidence="7" type="ORF">EVB02_03365</name>
</gene>
<feature type="active site" evidence="5">
    <location>
        <position position="44"/>
    </location>
</feature>
<dbReference type="AlphaFoldDB" id="A0A520LLN2"/>
<dbReference type="GO" id="GO:0008113">
    <property type="term" value="F:peptide-methionine (S)-S-oxide reductase activity"/>
    <property type="evidence" value="ECO:0007669"/>
    <property type="project" value="UniProtKB-UniRule"/>
</dbReference>
<comment type="catalytic activity">
    <reaction evidence="3 5">
        <text>L-methionyl-[protein] + [thioredoxin]-disulfide + H2O = L-methionyl-(S)-S-oxide-[protein] + [thioredoxin]-dithiol</text>
        <dbReference type="Rhea" id="RHEA:14217"/>
        <dbReference type="Rhea" id="RHEA-COMP:10698"/>
        <dbReference type="Rhea" id="RHEA-COMP:10700"/>
        <dbReference type="Rhea" id="RHEA-COMP:12313"/>
        <dbReference type="Rhea" id="RHEA-COMP:12315"/>
        <dbReference type="ChEBI" id="CHEBI:15377"/>
        <dbReference type="ChEBI" id="CHEBI:16044"/>
        <dbReference type="ChEBI" id="CHEBI:29950"/>
        <dbReference type="ChEBI" id="CHEBI:44120"/>
        <dbReference type="ChEBI" id="CHEBI:50058"/>
        <dbReference type="EC" id="1.8.4.11"/>
    </reaction>
</comment>
<dbReference type="HAMAP" id="MF_01401">
    <property type="entry name" value="MsrA"/>
    <property type="match status" value="1"/>
</dbReference>
<dbReference type="EC" id="1.8.4.11" evidence="5"/>
<evidence type="ECO:0000256" key="4">
    <source>
        <dbReference type="ARBA" id="ARBA00048782"/>
    </source>
</evidence>
<organism evidence="7 8">
    <name type="scientific">SAR92 clade bacterium</name>
    <dbReference type="NCBI Taxonomy" id="2315479"/>
    <lineage>
        <taxon>Bacteria</taxon>
        <taxon>Pseudomonadati</taxon>
        <taxon>Pseudomonadota</taxon>
        <taxon>Gammaproteobacteria</taxon>
        <taxon>Cellvibrionales</taxon>
        <taxon>Porticoccaceae</taxon>
        <taxon>SAR92 clade</taxon>
    </lineage>
</organism>
<dbReference type="NCBIfam" id="TIGR00401">
    <property type="entry name" value="msrA"/>
    <property type="match status" value="1"/>
</dbReference>
<dbReference type="InterPro" id="IPR036509">
    <property type="entry name" value="Met_Sox_Rdtase_MsrA_sf"/>
</dbReference>
<evidence type="ECO:0000313" key="7">
    <source>
        <dbReference type="EMBL" id="RZO05478.1"/>
    </source>
</evidence>
<dbReference type="SUPFAM" id="SSF55068">
    <property type="entry name" value="Peptide methionine sulfoxide reductase"/>
    <property type="match status" value="1"/>
</dbReference>
<evidence type="ECO:0000256" key="1">
    <source>
        <dbReference type="ARBA" id="ARBA00005591"/>
    </source>
</evidence>
<evidence type="ECO:0000313" key="8">
    <source>
        <dbReference type="Proteomes" id="UP000318148"/>
    </source>
</evidence>
<comment type="catalytic activity">
    <reaction evidence="4 5">
        <text>[thioredoxin]-disulfide + L-methionine + H2O = L-methionine (S)-S-oxide + [thioredoxin]-dithiol</text>
        <dbReference type="Rhea" id="RHEA:19993"/>
        <dbReference type="Rhea" id="RHEA-COMP:10698"/>
        <dbReference type="Rhea" id="RHEA-COMP:10700"/>
        <dbReference type="ChEBI" id="CHEBI:15377"/>
        <dbReference type="ChEBI" id="CHEBI:29950"/>
        <dbReference type="ChEBI" id="CHEBI:50058"/>
        <dbReference type="ChEBI" id="CHEBI:57844"/>
        <dbReference type="ChEBI" id="CHEBI:58772"/>
        <dbReference type="EC" id="1.8.4.11"/>
    </reaction>
</comment>
<dbReference type="GO" id="GO:0033744">
    <property type="term" value="F:L-methionine:thioredoxin-disulfide S-oxidoreductase activity"/>
    <property type="evidence" value="ECO:0007669"/>
    <property type="project" value="RHEA"/>
</dbReference>